<dbReference type="PANTHER" id="PTHR11177">
    <property type="entry name" value="CHITINASE"/>
    <property type="match status" value="1"/>
</dbReference>
<gene>
    <name evidence="3" type="ORF">V5799_009992</name>
</gene>
<evidence type="ECO:0000256" key="1">
    <source>
        <dbReference type="SAM" id="SignalP"/>
    </source>
</evidence>
<dbReference type="GO" id="GO:0004568">
    <property type="term" value="F:chitinase activity"/>
    <property type="evidence" value="ECO:0007669"/>
    <property type="project" value="TreeGrafter"/>
</dbReference>
<dbReference type="PROSITE" id="PS51910">
    <property type="entry name" value="GH18_2"/>
    <property type="match status" value="1"/>
</dbReference>
<protein>
    <recommendedName>
        <fullName evidence="2">GH18 domain-containing protein</fullName>
    </recommendedName>
</protein>
<dbReference type="InterPro" id="IPR011583">
    <property type="entry name" value="Chitinase_II/V-like_cat"/>
</dbReference>
<feature type="domain" description="GH18" evidence="2">
    <location>
        <begin position="33"/>
        <end position="262"/>
    </location>
</feature>
<dbReference type="PANTHER" id="PTHR11177:SF144">
    <property type="entry name" value="CHITINASE 5"/>
    <property type="match status" value="1"/>
</dbReference>
<dbReference type="SMART" id="SM00636">
    <property type="entry name" value="Glyco_18"/>
    <property type="match status" value="1"/>
</dbReference>
<dbReference type="AlphaFoldDB" id="A0AAQ4F8X0"/>
<name>A0AAQ4F8X0_AMBAM</name>
<proteinExistence type="predicted"/>
<dbReference type="InterPro" id="IPR017853">
    <property type="entry name" value="GH"/>
</dbReference>
<keyword evidence="1" id="KW-0732">Signal</keyword>
<reference evidence="3 4" key="1">
    <citation type="journal article" date="2023" name="Arcadia Sci">
        <title>De novo assembly of a long-read Amblyomma americanum tick genome.</title>
        <authorList>
            <person name="Chou S."/>
            <person name="Poskanzer K.E."/>
            <person name="Rollins M."/>
            <person name="Thuy-Boun P.S."/>
        </authorList>
    </citation>
    <scope>NUCLEOTIDE SEQUENCE [LARGE SCALE GENOMIC DNA]</scope>
    <source>
        <strain evidence="3">F_SG_1</strain>
        <tissue evidence="3">Salivary glands</tissue>
    </source>
</reference>
<keyword evidence="4" id="KW-1185">Reference proteome</keyword>
<dbReference type="GO" id="GO:0008061">
    <property type="term" value="F:chitin binding"/>
    <property type="evidence" value="ECO:0007669"/>
    <property type="project" value="InterPro"/>
</dbReference>
<organism evidence="3 4">
    <name type="scientific">Amblyomma americanum</name>
    <name type="common">Lone star tick</name>
    <dbReference type="NCBI Taxonomy" id="6943"/>
    <lineage>
        <taxon>Eukaryota</taxon>
        <taxon>Metazoa</taxon>
        <taxon>Ecdysozoa</taxon>
        <taxon>Arthropoda</taxon>
        <taxon>Chelicerata</taxon>
        <taxon>Arachnida</taxon>
        <taxon>Acari</taxon>
        <taxon>Parasitiformes</taxon>
        <taxon>Ixodida</taxon>
        <taxon>Ixodoidea</taxon>
        <taxon>Ixodidae</taxon>
        <taxon>Amblyomminae</taxon>
        <taxon>Amblyomma</taxon>
    </lineage>
</organism>
<comment type="caution">
    <text evidence="3">The sequence shown here is derived from an EMBL/GenBank/DDBJ whole genome shotgun (WGS) entry which is preliminary data.</text>
</comment>
<dbReference type="EMBL" id="JARKHS020005335">
    <property type="protein sequence ID" value="KAK8783647.1"/>
    <property type="molecule type" value="Genomic_DNA"/>
</dbReference>
<evidence type="ECO:0000313" key="3">
    <source>
        <dbReference type="EMBL" id="KAK8783647.1"/>
    </source>
</evidence>
<feature type="chain" id="PRO_5042998526" description="GH18 domain-containing protein" evidence="1">
    <location>
        <begin position="23"/>
        <end position="262"/>
    </location>
</feature>
<dbReference type="Gene3D" id="3.20.20.80">
    <property type="entry name" value="Glycosidases"/>
    <property type="match status" value="1"/>
</dbReference>
<dbReference type="Pfam" id="PF00704">
    <property type="entry name" value="Glyco_hydro_18"/>
    <property type="match status" value="1"/>
</dbReference>
<sequence>MGLRTRLGSLLVLLGLFAASCSQTTLSDGAEGKSVVCYWQSWSHKRPSPYTYDIDDIPVHICTHVIYSYAKLDTRSNSLYLDKEFDSERDGYFRFLDMKKRNPQVKLLLALGDRNGSDSAEWHQALLQPTKRFHVVGMLYKLLSHNRFDGVHLNWEIPMESASAKSPSDRQLVTFVSHIRRTFKWPNFLVSCVVALPRLDEKLSAGLRGLLPYVDLFHASAWTASDVKINSTMPAISRAASGGQSGPLSDAAIVSVITVFFV</sequence>
<dbReference type="InterPro" id="IPR001223">
    <property type="entry name" value="Glyco_hydro18_cat"/>
</dbReference>
<dbReference type="GO" id="GO:0005975">
    <property type="term" value="P:carbohydrate metabolic process"/>
    <property type="evidence" value="ECO:0007669"/>
    <property type="project" value="InterPro"/>
</dbReference>
<dbReference type="GO" id="GO:0005576">
    <property type="term" value="C:extracellular region"/>
    <property type="evidence" value="ECO:0007669"/>
    <property type="project" value="TreeGrafter"/>
</dbReference>
<dbReference type="InterPro" id="IPR050314">
    <property type="entry name" value="Glycosyl_Hydrlase_18"/>
</dbReference>
<accession>A0AAQ4F8X0</accession>
<evidence type="ECO:0000259" key="2">
    <source>
        <dbReference type="PROSITE" id="PS51910"/>
    </source>
</evidence>
<feature type="signal peptide" evidence="1">
    <location>
        <begin position="1"/>
        <end position="22"/>
    </location>
</feature>
<dbReference type="Proteomes" id="UP001321473">
    <property type="component" value="Unassembled WGS sequence"/>
</dbReference>
<evidence type="ECO:0000313" key="4">
    <source>
        <dbReference type="Proteomes" id="UP001321473"/>
    </source>
</evidence>
<dbReference type="PROSITE" id="PS51257">
    <property type="entry name" value="PROKAR_LIPOPROTEIN"/>
    <property type="match status" value="1"/>
</dbReference>
<dbReference type="GO" id="GO:0006032">
    <property type="term" value="P:chitin catabolic process"/>
    <property type="evidence" value="ECO:0007669"/>
    <property type="project" value="TreeGrafter"/>
</dbReference>
<dbReference type="SUPFAM" id="SSF51445">
    <property type="entry name" value="(Trans)glycosidases"/>
    <property type="match status" value="1"/>
</dbReference>